<reference evidence="3 4" key="1">
    <citation type="submission" date="2016-10" db="EMBL/GenBank/DDBJ databases">
        <title>Pseudomonas lactis sp. nov. and Pseudomonas paralactis sp. nov., isolated from bovine raw milk.</title>
        <authorList>
            <person name="Von Neubeck M."/>
            <person name="Huptas C."/>
            <person name="Glueck C."/>
            <person name="Krewinkel M."/>
            <person name="Stoeckel M."/>
            <person name="Stressler T."/>
            <person name="Fischer L."/>
            <person name="Hinrichs J."/>
            <person name="Scherer S."/>
            <person name="Wenning M."/>
        </authorList>
    </citation>
    <scope>NUCLEOTIDE SEQUENCE [LARGE SCALE GENOMIC DNA]</scope>
    <source>
        <strain evidence="3 4">DSM 18862</strain>
    </source>
</reference>
<evidence type="ECO:0000259" key="2">
    <source>
        <dbReference type="Pfam" id="PF22809"/>
    </source>
</evidence>
<feature type="domain" description="DUF7014" evidence="2">
    <location>
        <begin position="185"/>
        <end position="310"/>
    </location>
</feature>
<accession>A0A1V2JRI5</accession>
<dbReference type="Pfam" id="PF22809">
    <property type="entry name" value="DUF7014"/>
    <property type="match status" value="1"/>
</dbReference>
<comment type="caution">
    <text evidence="3">The sequence shown here is derived from an EMBL/GenBank/DDBJ whole genome shotgun (WGS) entry which is preliminary data.</text>
</comment>
<dbReference type="NCBIfam" id="NF046078">
    <property type="entry name" value="STM4504_CBY0614"/>
    <property type="match status" value="1"/>
</dbReference>
<dbReference type="InterPro" id="IPR054280">
    <property type="entry name" value="DUF7014"/>
</dbReference>
<dbReference type="Proteomes" id="UP000188559">
    <property type="component" value="Unassembled WGS sequence"/>
</dbReference>
<evidence type="ECO:0000313" key="3">
    <source>
        <dbReference type="EMBL" id="ONH47790.1"/>
    </source>
</evidence>
<keyword evidence="4" id="KW-1185">Reference proteome</keyword>
<dbReference type="AlphaFoldDB" id="A0A1V2JRI5"/>
<organism evidence="3 4">
    <name type="scientific">Pseudomonas azotoformans</name>
    <dbReference type="NCBI Taxonomy" id="47878"/>
    <lineage>
        <taxon>Bacteria</taxon>
        <taxon>Pseudomonadati</taxon>
        <taxon>Pseudomonadota</taxon>
        <taxon>Gammaproteobacteria</taxon>
        <taxon>Pseudomonadales</taxon>
        <taxon>Pseudomonadaceae</taxon>
        <taxon>Pseudomonas</taxon>
    </lineage>
</organism>
<gene>
    <name evidence="3" type="ORF">BLL37_00095</name>
</gene>
<evidence type="ECO:0008006" key="5">
    <source>
        <dbReference type="Google" id="ProtNLM"/>
    </source>
</evidence>
<dbReference type="OrthoDB" id="8113776at2"/>
<evidence type="ECO:0000313" key="4">
    <source>
        <dbReference type="Proteomes" id="UP000188559"/>
    </source>
</evidence>
<dbReference type="Pfam" id="PF18863">
    <property type="entry name" value="AbiJ_NTD4"/>
    <property type="match status" value="1"/>
</dbReference>
<dbReference type="GeneID" id="57375854"/>
<evidence type="ECO:0000259" key="1">
    <source>
        <dbReference type="Pfam" id="PF18863"/>
    </source>
</evidence>
<feature type="domain" description="HEPN AbiJ-N-terminal" evidence="1">
    <location>
        <begin position="6"/>
        <end position="175"/>
    </location>
</feature>
<dbReference type="RefSeq" id="WP_071496346.1">
    <property type="nucleotide sequence ID" value="NZ_LT629702.1"/>
</dbReference>
<name>A0A1V2JRI5_PSEAZ</name>
<sequence length="316" mass="36084">MPIINLFSKRMAEERDGATDVYTYDRFSDNFRVQLSLMIQEILGDVHVAYRETIPRDVYASIVTILRKEYGVEYLVSSVYCDTPFEELHRFLRKEPNVERILDAVELGYRLGHRYARKQNYSAAHRYDAESHVDACIEELNGRFKEAGYGYEFVVESESVIRIDSEFVHAEVVKPAIHFLSYPGFEAARSEFFGAYEHYRHERYKEALVDAGKAFESTCKIICKANDWPYAQRDTANKLILILIENGLMPSYNQTFLTSLQSVLASGIPTLRNNLGGHGDGHEILEVSPEIVAYGLHLTASAIMMLAALQEKREAS</sequence>
<dbReference type="EMBL" id="MNPV01000001">
    <property type="protein sequence ID" value="ONH47790.1"/>
    <property type="molecule type" value="Genomic_DNA"/>
</dbReference>
<protein>
    <recommendedName>
        <fullName evidence="5">Abortive infection protein-like C-terminal domain-containing protein</fullName>
    </recommendedName>
</protein>
<proteinExistence type="predicted"/>
<dbReference type="InterPro" id="IPR049503">
    <property type="entry name" value="AbiJ_NTD4"/>
</dbReference>